<dbReference type="InterPro" id="IPR017441">
    <property type="entry name" value="Protein_kinase_ATP_BS"/>
</dbReference>
<evidence type="ECO:0000313" key="17">
    <source>
        <dbReference type="EMBL" id="ORA70714.1"/>
    </source>
</evidence>
<evidence type="ECO:0000256" key="12">
    <source>
        <dbReference type="ARBA" id="ARBA00023136"/>
    </source>
</evidence>
<dbReference type="SUPFAM" id="SSF56112">
    <property type="entry name" value="Protein kinase-like (PK-like)"/>
    <property type="match status" value="1"/>
</dbReference>
<evidence type="ECO:0000256" key="7">
    <source>
        <dbReference type="ARBA" id="ARBA00022692"/>
    </source>
</evidence>
<dbReference type="GO" id="GO:0004674">
    <property type="term" value="F:protein serine/threonine kinase activity"/>
    <property type="evidence" value="ECO:0007669"/>
    <property type="project" value="UniProtKB-KW"/>
</dbReference>
<evidence type="ECO:0000256" key="2">
    <source>
        <dbReference type="ARBA" id="ARBA00012513"/>
    </source>
</evidence>
<keyword evidence="3" id="KW-1003">Cell membrane</keyword>
<dbReference type="Gene3D" id="1.10.510.10">
    <property type="entry name" value="Transferase(Phosphotransferase) domain 1"/>
    <property type="match status" value="1"/>
</dbReference>
<evidence type="ECO:0000256" key="10">
    <source>
        <dbReference type="ARBA" id="ARBA00022840"/>
    </source>
</evidence>
<dbReference type="CDD" id="cd14014">
    <property type="entry name" value="STKc_PknB_like"/>
    <property type="match status" value="1"/>
</dbReference>
<evidence type="ECO:0000256" key="14">
    <source>
        <dbReference type="ARBA" id="ARBA00048679"/>
    </source>
</evidence>
<keyword evidence="18" id="KW-1185">Reference proteome</keyword>
<evidence type="ECO:0000313" key="18">
    <source>
        <dbReference type="Proteomes" id="UP000192801"/>
    </source>
</evidence>
<protein>
    <recommendedName>
        <fullName evidence="2">non-specific serine/threonine protein kinase</fullName>
        <ecNumber evidence="2">2.7.11.1</ecNumber>
    </recommendedName>
</protein>
<dbReference type="PANTHER" id="PTHR43289:SF6">
    <property type="entry name" value="SERINE_THREONINE-PROTEIN KINASE NEKL-3"/>
    <property type="match status" value="1"/>
</dbReference>
<keyword evidence="5" id="KW-0597">Phosphoprotein</keyword>
<keyword evidence="12 16" id="KW-0472">Membrane</keyword>
<comment type="catalytic activity">
    <reaction evidence="13">
        <text>L-threonyl-[protein] + ATP = O-phospho-L-threonyl-[protein] + ADP + H(+)</text>
        <dbReference type="Rhea" id="RHEA:46608"/>
        <dbReference type="Rhea" id="RHEA-COMP:11060"/>
        <dbReference type="Rhea" id="RHEA-COMP:11605"/>
        <dbReference type="ChEBI" id="CHEBI:15378"/>
        <dbReference type="ChEBI" id="CHEBI:30013"/>
        <dbReference type="ChEBI" id="CHEBI:30616"/>
        <dbReference type="ChEBI" id="CHEBI:61977"/>
        <dbReference type="ChEBI" id="CHEBI:456216"/>
        <dbReference type="EC" id="2.7.11.1"/>
    </reaction>
</comment>
<dbReference type="Pfam" id="PF00069">
    <property type="entry name" value="Pkinase"/>
    <property type="match status" value="1"/>
</dbReference>
<dbReference type="Gene3D" id="3.30.200.20">
    <property type="entry name" value="Phosphorylase Kinase, domain 1"/>
    <property type="match status" value="1"/>
</dbReference>
<evidence type="ECO:0000256" key="11">
    <source>
        <dbReference type="ARBA" id="ARBA00022989"/>
    </source>
</evidence>
<dbReference type="AlphaFoldDB" id="A0A1X0DE91"/>
<dbReference type="GO" id="GO:0005886">
    <property type="term" value="C:plasma membrane"/>
    <property type="evidence" value="ECO:0007669"/>
    <property type="project" value="UniProtKB-SubCell"/>
</dbReference>
<organism evidence="17 18">
    <name type="scientific">Mycolicibacterium insubricum</name>
    <dbReference type="NCBI Taxonomy" id="444597"/>
    <lineage>
        <taxon>Bacteria</taxon>
        <taxon>Bacillati</taxon>
        <taxon>Actinomycetota</taxon>
        <taxon>Actinomycetes</taxon>
        <taxon>Mycobacteriales</taxon>
        <taxon>Mycobacteriaceae</taxon>
        <taxon>Mycolicibacterium</taxon>
    </lineage>
</organism>
<keyword evidence="4" id="KW-0723">Serine/threonine-protein kinase</keyword>
<dbReference type="FunFam" id="3.30.200.20:FF:000035">
    <property type="entry name" value="Serine/threonine protein kinase Stk1"/>
    <property type="match status" value="1"/>
</dbReference>
<dbReference type="GO" id="GO:0005524">
    <property type="term" value="F:ATP binding"/>
    <property type="evidence" value="ECO:0007669"/>
    <property type="project" value="UniProtKB-UniRule"/>
</dbReference>
<evidence type="ECO:0000256" key="9">
    <source>
        <dbReference type="ARBA" id="ARBA00022777"/>
    </source>
</evidence>
<evidence type="ECO:0000256" key="8">
    <source>
        <dbReference type="ARBA" id="ARBA00022741"/>
    </source>
</evidence>
<feature type="compositionally biased region" description="Basic and acidic residues" evidence="15">
    <location>
        <begin position="388"/>
        <end position="397"/>
    </location>
</feature>
<evidence type="ECO:0000256" key="13">
    <source>
        <dbReference type="ARBA" id="ARBA00047899"/>
    </source>
</evidence>
<evidence type="ECO:0000256" key="16">
    <source>
        <dbReference type="SAM" id="Phobius"/>
    </source>
</evidence>
<evidence type="ECO:0000256" key="1">
    <source>
        <dbReference type="ARBA" id="ARBA00004162"/>
    </source>
</evidence>
<name>A0A1X0DE91_9MYCO</name>
<keyword evidence="8" id="KW-0547">Nucleotide-binding</keyword>
<dbReference type="PROSITE" id="PS50011">
    <property type="entry name" value="PROTEIN_KINASE_DOM"/>
    <property type="match status" value="1"/>
</dbReference>
<reference evidence="17 18" key="1">
    <citation type="submission" date="2016-12" db="EMBL/GenBank/DDBJ databases">
        <title>The new phylogeny of genus Mycobacterium.</title>
        <authorList>
            <person name="Tortoli E."/>
            <person name="Trovato A."/>
            <person name="Cirillo D.M."/>
        </authorList>
    </citation>
    <scope>NUCLEOTIDE SEQUENCE [LARGE SCALE GENOMIC DNA]</scope>
    <source>
        <strain evidence="17 18">DSM 45130</strain>
    </source>
</reference>
<accession>A0A1X0DE91</accession>
<evidence type="ECO:0000256" key="4">
    <source>
        <dbReference type="ARBA" id="ARBA00022527"/>
    </source>
</evidence>
<dbReference type="EC" id="2.7.11.1" evidence="2"/>
<dbReference type="FunFam" id="1.10.510.10:FF:000021">
    <property type="entry name" value="Serine/threonine protein kinase"/>
    <property type="match status" value="1"/>
</dbReference>
<dbReference type="PANTHER" id="PTHR43289">
    <property type="entry name" value="MITOGEN-ACTIVATED PROTEIN KINASE KINASE KINASE 20-RELATED"/>
    <property type="match status" value="1"/>
</dbReference>
<dbReference type="InterPro" id="IPR000719">
    <property type="entry name" value="Prot_kinase_dom"/>
</dbReference>
<dbReference type="Gene3D" id="2.60.120.260">
    <property type="entry name" value="Galactose-binding domain-like"/>
    <property type="match status" value="1"/>
</dbReference>
<dbReference type="Proteomes" id="UP000192801">
    <property type="component" value="Unassembled WGS sequence"/>
</dbReference>
<dbReference type="PROSITE" id="PS00107">
    <property type="entry name" value="PROTEIN_KINASE_ATP"/>
    <property type="match status" value="1"/>
</dbReference>
<dbReference type="GO" id="GO:0045717">
    <property type="term" value="P:negative regulation of fatty acid biosynthetic process"/>
    <property type="evidence" value="ECO:0007669"/>
    <property type="project" value="UniProtKB-ARBA"/>
</dbReference>
<feature type="region of interest" description="Disordered" evidence="15">
    <location>
        <begin position="312"/>
        <end position="331"/>
    </location>
</feature>
<dbReference type="EMBL" id="MVHS01000019">
    <property type="protein sequence ID" value="ORA70714.1"/>
    <property type="molecule type" value="Genomic_DNA"/>
</dbReference>
<comment type="caution">
    <text evidence="17">The sequence shown here is derived from an EMBL/GenBank/DDBJ whole genome shotgun (WGS) entry which is preliminary data.</text>
</comment>
<evidence type="ECO:0000256" key="3">
    <source>
        <dbReference type="ARBA" id="ARBA00022475"/>
    </source>
</evidence>
<keyword evidence="10" id="KW-0067">ATP-binding</keyword>
<sequence>MDEEFGRYRLRGTLGTGGMGQVYRAYDTALGREVALKVLHARAATDPVFEERFRREARIAAALNEPHIVPIFDSGEIDNRLFISMPLIDGTDLGTLLREGALPPEQAVSLLEQAAAALDAAHEAGLEHRDIKPANLLITPKNFLYLIDFGIARAPGEDQLTSTGATVGTVAYIAPERFTAAETADQRADIYSLACVFYECLTGAKPYVGQSLEEQLWGHVHLPPPEPSRVNTDVPTEFDSVIAKGMATDPAQRFQTAAELAAAARAALHGQAVAVPVSHRQVPSPAPAARPAPREQTLEYTGVLSPDELLAPDTGEQVGPSTAPLPLPTTEPTRKRRRLIIALAAVLVAVLTVFASIVLYHDDSDVQPGAVVHPVKATVFSPGGDPDSPDKAERAIDGDPNTGWRTDTYTDAVPFPTFKPGIGLMLELPSPTKVATVSVRLPSTGTAIQIRSATSANPAALDDTTALTDPKTLQPGENTITVNASSPTSYLLVWISTLGTTGGQSKTELSEIVVHAAK</sequence>
<evidence type="ECO:0000256" key="6">
    <source>
        <dbReference type="ARBA" id="ARBA00022679"/>
    </source>
</evidence>
<comment type="catalytic activity">
    <reaction evidence="14">
        <text>L-seryl-[protein] + ATP = O-phospho-L-seryl-[protein] + ADP + H(+)</text>
        <dbReference type="Rhea" id="RHEA:17989"/>
        <dbReference type="Rhea" id="RHEA-COMP:9863"/>
        <dbReference type="Rhea" id="RHEA-COMP:11604"/>
        <dbReference type="ChEBI" id="CHEBI:15378"/>
        <dbReference type="ChEBI" id="CHEBI:29999"/>
        <dbReference type="ChEBI" id="CHEBI:30616"/>
        <dbReference type="ChEBI" id="CHEBI:83421"/>
        <dbReference type="ChEBI" id="CHEBI:456216"/>
        <dbReference type="EC" id="2.7.11.1"/>
    </reaction>
</comment>
<dbReference type="InterPro" id="IPR011009">
    <property type="entry name" value="Kinase-like_dom_sf"/>
</dbReference>
<feature type="transmembrane region" description="Helical" evidence="16">
    <location>
        <begin position="339"/>
        <end position="360"/>
    </location>
</feature>
<dbReference type="InterPro" id="IPR008271">
    <property type="entry name" value="Ser/Thr_kinase_AS"/>
</dbReference>
<keyword evidence="7 16" id="KW-0812">Transmembrane</keyword>
<keyword evidence="11 16" id="KW-1133">Transmembrane helix</keyword>
<dbReference type="OrthoDB" id="5622056at2"/>
<dbReference type="SMART" id="SM00220">
    <property type="entry name" value="S_TKc"/>
    <property type="match status" value="1"/>
</dbReference>
<evidence type="ECO:0000256" key="15">
    <source>
        <dbReference type="SAM" id="MobiDB-lite"/>
    </source>
</evidence>
<feature type="region of interest" description="Disordered" evidence="15">
    <location>
        <begin position="380"/>
        <end position="408"/>
    </location>
</feature>
<gene>
    <name evidence="17" type="ORF">BST26_10290</name>
</gene>
<evidence type="ECO:0000256" key="5">
    <source>
        <dbReference type="ARBA" id="ARBA00022553"/>
    </source>
</evidence>
<keyword evidence="6" id="KW-0808">Transferase</keyword>
<comment type="subcellular location">
    <subcellularLocation>
        <location evidence="1">Cell membrane</location>
        <topology evidence="1">Single-pass membrane protein</topology>
    </subcellularLocation>
</comment>
<keyword evidence="9" id="KW-0418">Kinase</keyword>
<dbReference type="STRING" id="444597.BST26_10290"/>
<proteinExistence type="predicted"/>
<dbReference type="PROSITE" id="PS00108">
    <property type="entry name" value="PROTEIN_KINASE_ST"/>
    <property type="match status" value="1"/>
</dbReference>